<keyword evidence="2" id="KW-1185">Reference proteome</keyword>
<evidence type="ECO:0000313" key="2">
    <source>
        <dbReference type="Proteomes" id="UP001620405"/>
    </source>
</evidence>
<protein>
    <submittedName>
        <fullName evidence="1">Phosphotyrosine protein phosphatase</fullName>
    </submittedName>
</protein>
<dbReference type="InterPro" id="IPR036196">
    <property type="entry name" value="Ptyr_pPase_sf"/>
</dbReference>
<dbReference type="PIRSF" id="PIRSF029416">
    <property type="entry name" value="UCP029416_PTP"/>
    <property type="match status" value="1"/>
</dbReference>
<dbReference type="EMBL" id="JADIKG010000011">
    <property type="protein sequence ID" value="MFK2873421.1"/>
    <property type="molecule type" value="Genomic_DNA"/>
</dbReference>
<gene>
    <name evidence="1" type="ORF">ISP13_07735</name>
</gene>
<name>A0ABW8IWZ4_9GAMM</name>
<organism evidence="1 2">
    <name type="scientific">Dyella lipolytica</name>
    <dbReference type="NCBI Taxonomy" id="1867835"/>
    <lineage>
        <taxon>Bacteria</taxon>
        <taxon>Pseudomonadati</taxon>
        <taxon>Pseudomonadota</taxon>
        <taxon>Gammaproteobacteria</taxon>
        <taxon>Lysobacterales</taxon>
        <taxon>Rhodanobacteraceae</taxon>
        <taxon>Dyella</taxon>
    </lineage>
</organism>
<dbReference type="InterPro" id="IPR016919">
    <property type="entry name" value="UCP029416_PTP"/>
</dbReference>
<proteinExistence type="predicted"/>
<accession>A0ABW8IWZ4</accession>
<dbReference type="Gene3D" id="3.40.50.2300">
    <property type="match status" value="1"/>
</dbReference>
<comment type="caution">
    <text evidence="1">The sequence shown here is derived from an EMBL/GenBank/DDBJ whole genome shotgun (WGS) entry which is preliminary data.</text>
</comment>
<reference evidence="1 2" key="1">
    <citation type="submission" date="2020-10" db="EMBL/GenBank/DDBJ databases">
        <title>Phylogeny of dyella-like bacteria.</title>
        <authorList>
            <person name="Fu J."/>
        </authorList>
    </citation>
    <scope>NUCLEOTIDE SEQUENCE [LARGE SCALE GENOMIC DNA]</scope>
    <source>
        <strain evidence="1 2">DHOB07</strain>
    </source>
</reference>
<dbReference type="RefSeq" id="WP_284397502.1">
    <property type="nucleotide sequence ID" value="NZ_BSNQ01000003.1"/>
</dbReference>
<evidence type="ECO:0000313" key="1">
    <source>
        <dbReference type="EMBL" id="MFK2873421.1"/>
    </source>
</evidence>
<dbReference type="SUPFAM" id="SSF52788">
    <property type="entry name" value="Phosphotyrosine protein phosphatases I"/>
    <property type="match status" value="1"/>
</dbReference>
<sequence length="110" mass="12495">MARNILFICSQNRLRSPTAEQVFADWPGIETRSAGLNNGAETPVTPELLNWADMIFVMERAHRSKLSAKFKAYLDGKRVICLEIPDNYAYMDPDLIALLKIKVPRYLPAL</sequence>
<dbReference type="Proteomes" id="UP001620405">
    <property type="component" value="Unassembled WGS sequence"/>
</dbReference>